<dbReference type="AlphaFoldDB" id="A0A1H4JCT6"/>
<accession>A0A1H4JCT6</accession>
<proteinExistence type="predicted"/>
<evidence type="ECO:0000313" key="2">
    <source>
        <dbReference type="Proteomes" id="UP000198982"/>
    </source>
</evidence>
<sequence>MSKSLGLREDQRQRERLTQRIGQLFPRDAWWLVRQQAAPRAVGAGLPANRPERLTD</sequence>
<gene>
    <name evidence="1" type="ORF">SAMN05216178_0302</name>
</gene>
<name>A0A1H4JCT6_9PSED</name>
<organism evidence="1 2">
    <name type="scientific">Pseudomonas saponiphila</name>
    <dbReference type="NCBI Taxonomy" id="556534"/>
    <lineage>
        <taxon>Bacteria</taxon>
        <taxon>Pseudomonadati</taxon>
        <taxon>Pseudomonadota</taxon>
        <taxon>Gammaproteobacteria</taxon>
        <taxon>Pseudomonadales</taxon>
        <taxon>Pseudomonadaceae</taxon>
        <taxon>Pseudomonas</taxon>
    </lineage>
</organism>
<dbReference type="EMBL" id="FNTJ01000001">
    <property type="protein sequence ID" value="SEB43937.1"/>
    <property type="molecule type" value="Genomic_DNA"/>
</dbReference>
<keyword evidence="2" id="KW-1185">Reference proteome</keyword>
<reference evidence="2" key="1">
    <citation type="submission" date="2016-10" db="EMBL/GenBank/DDBJ databases">
        <authorList>
            <person name="Varghese N."/>
            <person name="Submissions S."/>
        </authorList>
    </citation>
    <scope>NUCLEOTIDE SEQUENCE [LARGE SCALE GENOMIC DNA]</scope>
    <source>
        <strain evidence="2">DSM 9751</strain>
    </source>
</reference>
<dbReference type="Proteomes" id="UP000198982">
    <property type="component" value="Unassembled WGS sequence"/>
</dbReference>
<dbReference type="RefSeq" id="WP_167365612.1">
    <property type="nucleotide sequence ID" value="NZ_FNTJ01000001.1"/>
</dbReference>
<evidence type="ECO:0000313" key="1">
    <source>
        <dbReference type="EMBL" id="SEB43937.1"/>
    </source>
</evidence>
<protein>
    <submittedName>
        <fullName evidence="1">Uncharacterized protein</fullName>
    </submittedName>
</protein>